<name>A0ACC7NZ82_9BACL</name>
<dbReference type="Proteomes" id="UP001631969">
    <property type="component" value="Unassembled WGS sequence"/>
</dbReference>
<reference evidence="1" key="1">
    <citation type="submission" date="2024-12" db="EMBL/GenBank/DDBJ databases">
        <authorList>
            <person name="Wu N."/>
        </authorList>
    </citation>
    <scope>NUCLEOTIDE SEQUENCE</scope>
    <source>
        <strain evidence="1">P15</strain>
    </source>
</reference>
<keyword evidence="2" id="KW-1185">Reference proteome</keyword>
<organism evidence="1 2">
    <name type="scientific">Paenibacillus mesotrionivorans</name>
    <dbReference type="NCBI Taxonomy" id="3160968"/>
    <lineage>
        <taxon>Bacteria</taxon>
        <taxon>Bacillati</taxon>
        <taxon>Bacillota</taxon>
        <taxon>Bacilli</taxon>
        <taxon>Bacillales</taxon>
        <taxon>Paenibacillaceae</taxon>
        <taxon>Paenibacillus</taxon>
    </lineage>
</organism>
<comment type="caution">
    <text evidence="1">The sequence shown here is derived from an EMBL/GenBank/DDBJ whole genome shotgun (WGS) entry which is preliminary data.</text>
</comment>
<gene>
    <name evidence="1" type="ORF">ACI1P1_13805</name>
</gene>
<proteinExistence type="predicted"/>
<sequence length="221" mass="25376">MAENTEQWLEDMLLLMEGNDGKKTEKQLKIIQAATEIFSEKGYSAASTSEIAQRAGVAEGTIFRHYKTKRDLLLSIVGPILAKTVAPLFMRDFAKVLDQPYTEIEDFYKTVLRDRLNFARKNAKILRIVIQELPFQPELLGQVKVLFSQYVFERIGRLYAHFQEQGQIMEAPSFRIIRFSVTTIVGMVLTHSILLPEIPIDDEEEINWTIDVLMHGIAKRS</sequence>
<protein>
    <submittedName>
        <fullName evidence="1">TetR/AcrR family transcriptional regulator</fullName>
    </submittedName>
</protein>
<evidence type="ECO:0000313" key="2">
    <source>
        <dbReference type="Proteomes" id="UP001631969"/>
    </source>
</evidence>
<accession>A0ACC7NZ82</accession>
<dbReference type="EMBL" id="JBJURJ010000008">
    <property type="protein sequence ID" value="MFM9329365.1"/>
    <property type="molecule type" value="Genomic_DNA"/>
</dbReference>
<evidence type="ECO:0000313" key="1">
    <source>
        <dbReference type="EMBL" id="MFM9329365.1"/>
    </source>
</evidence>